<feature type="transmembrane region" description="Helical" evidence="1">
    <location>
        <begin position="207"/>
        <end position="226"/>
    </location>
</feature>
<accession>G9XD91</accession>
<evidence type="ECO:0000313" key="3">
    <source>
        <dbReference type="Proteomes" id="UP000003379"/>
    </source>
</evidence>
<protein>
    <recommendedName>
        <fullName evidence="4">Neutral zinc metallopeptidase</fullName>
    </recommendedName>
</protein>
<evidence type="ECO:0000313" key="2">
    <source>
        <dbReference type="EMBL" id="EHL19096.1"/>
    </source>
</evidence>
<name>G9XD91_9FIRM</name>
<comment type="caution">
    <text evidence="2">The sequence shown here is derived from an EMBL/GenBank/DDBJ whole genome shotgun (WGS) entry which is preliminary data.</text>
</comment>
<dbReference type="Proteomes" id="UP000003379">
    <property type="component" value="Unassembled WGS sequence"/>
</dbReference>
<keyword evidence="1" id="KW-0472">Membrane</keyword>
<dbReference type="RefSeq" id="WP_009528603.1">
    <property type="nucleotide sequence ID" value="NZ_JH414597.1"/>
</dbReference>
<evidence type="ECO:0008006" key="4">
    <source>
        <dbReference type="Google" id="ProtNLM"/>
    </source>
</evidence>
<proteinExistence type="predicted"/>
<keyword evidence="1" id="KW-0812">Transmembrane</keyword>
<evidence type="ECO:0000256" key="1">
    <source>
        <dbReference type="SAM" id="Phobius"/>
    </source>
</evidence>
<dbReference type="PATRIC" id="fig|796940.3.peg.1247"/>
<dbReference type="Pfam" id="PF04298">
    <property type="entry name" value="Zn_peptidase_2"/>
    <property type="match status" value="1"/>
</dbReference>
<dbReference type="HOGENOM" id="CLU_084406_0_0_9"/>
<reference evidence="2 3" key="1">
    <citation type="submission" date="2011-08" db="EMBL/GenBank/DDBJ databases">
        <title>The Genome Sequence of Eubacteriaceae bacterium CM5.</title>
        <authorList>
            <consortium name="The Broad Institute Genome Sequencing Platform"/>
            <person name="Earl A."/>
            <person name="Ward D."/>
            <person name="Feldgarden M."/>
            <person name="Gevers D."/>
            <person name="Sizova M."/>
            <person name="Hazen A."/>
            <person name="Epstein S."/>
            <person name="Young S.K."/>
            <person name="Zeng Q."/>
            <person name="Gargeya S."/>
            <person name="Fitzgerald M."/>
            <person name="Haas B."/>
            <person name="Abouelleil A."/>
            <person name="Alvarado L."/>
            <person name="Arachchi H.M."/>
            <person name="Berlin A."/>
            <person name="Brown A."/>
            <person name="Chapman S.B."/>
            <person name="Chen Z."/>
            <person name="Dunbar C."/>
            <person name="Freedman E."/>
            <person name="Gearin G."/>
            <person name="Gellesch M."/>
            <person name="Goldberg J."/>
            <person name="Griggs A."/>
            <person name="Gujja S."/>
            <person name="Heiman D."/>
            <person name="Howarth C."/>
            <person name="Larson L."/>
            <person name="Lui A."/>
            <person name="MacDonald P.J.P."/>
            <person name="Montmayeur A."/>
            <person name="Murphy C."/>
            <person name="Neiman D."/>
            <person name="Pearson M."/>
            <person name="Priest M."/>
            <person name="Roberts A."/>
            <person name="Saif S."/>
            <person name="Shea T."/>
            <person name="Shenoy N."/>
            <person name="Sisk P."/>
            <person name="Stolte C."/>
            <person name="Sykes S."/>
            <person name="Wortman J."/>
            <person name="Nusbaum C."/>
            <person name="Birren B."/>
        </authorList>
    </citation>
    <scope>NUCLEOTIDE SEQUENCE [LARGE SCALE GENOMIC DNA]</scope>
    <source>
        <strain evidence="2 3">CM5</strain>
    </source>
</reference>
<feature type="transmembrane region" description="Helical" evidence="1">
    <location>
        <begin position="139"/>
        <end position="169"/>
    </location>
</feature>
<dbReference type="PANTHER" id="PTHR36434:SF1">
    <property type="entry name" value="MEMBRANE PROTEASE YUGP-RELATED"/>
    <property type="match status" value="1"/>
</dbReference>
<feature type="transmembrane region" description="Helical" evidence="1">
    <location>
        <begin position="12"/>
        <end position="30"/>
    </location>
</feature>
<dbReference type="AlphaFoldDB" id="G9XD91"/>
<dbReference type="PANTHER" id="PTHR36434">
    <property type="entry name" value="MEMBRANE PROTEASE YUGP-RELATED"/>
    <property type="match status" value="1"/>
</dbReference>
<gene>
    <name evidence="2" type="ORF">HMPREF9628_00330</name>
</gene>
<organism evidence="2 3">
    <name type="scientific">Peptoanaerobacter stomatis</name>
    <dbReference type="NCBI Taxonomy" id="796937"/>
    <lineage>
        <taxon>Bacteria</taxon>
        <taxon>Bacillati</taxon>
        <taxon>Bacillota</taxon>
        <taxon>Clostridia</taxon>
        <taxon>Peptostreptococcales</taxon>
        <taxon>Filifactoraceae</taxon>
        <taxon>Peptoanaerobacter</taxon>
    </lineage>
</organism>
<dbReference type="EMBL" id="AFZG01000030">
    <property type="protein sequence ID" value="EHL19096.1"/>
    <property type="molecule type" value="Genomic_DNA"/>
</dbReference>
<sequence length="235" mass="25458">MPYYYGFGYDWTFILIIIGGLISMFASGRLKSTFSRYSMIRSASGMTGAQTARVILDANGLSNISVVPIAGELTDHYDPRNKTISLSQSVMNSTSIAAVSVAAHECGHAVQDLKDYKPYLLREGIVPVVNIGQNLAMPIFIAGIIFGSFNFLVPIGIGLFSLTLLFQIITLPVEFDASSRAFDLLRECNVLKVQEIDGSKKVLKAAALTYVAGVAASLLSVLRLIIIANSGRRRN</sequence>
<dbReference type="InterPro" id="IPR007395">
    <property type="entry name" value="Zn_peptidase_2"/>
</dbReference>
<dbReference type="STRING" id="796937.HMPREF9630_00123"/>
<keyword evidence="1" id="KW-1133">Transmembrane helix</keyword>